<organism evidence="2 3">
    <name type="scientific">Cardiocondyla obscurior</name>
    <dbReference type="NCBI Taxonomy" id="286306"/>
    <lineage>
        <taxon>Eukaryota</taxon>
        <taxon>Metazoa</taxon>
        <taxon>Ecdysozoa</taxon>
        <taxon>Arthropoda</taxon>
        <taxon>Hexapoda</taxon>
        <taxon>Insecta</taxon>
        <taxon>Pterygota</taxon>
        <taxon>Neoptera</taxon>
        <taxon>Endopterygota</taxon>
        <taxon>Hymenoptera</taxon>
        <taxon>Apocrita</taxon>
        <taxon>Aculeata</taxon>
        <taxon>Formicoidea</taxon>
        <taxon>Formicidae</taxon>
        <taxon>Myrmicinae</taxon>
        <taxon>Cardiocondyla</taxon>
    </lineage>
</organism>
<protein>
    <submittedName>
        <fullName evidence="2">Uncharacterized protein</fullName>
    </submittedName>
</protein>
<feature type="region of interest" description="Disordered" evidence="1">
    <location>
        <begin position="62"/>
        <end position="101"/>
    </location>
</feature>
<evidence type="ECO:0000313" key="3">
    <source>
        <dbReference type="Proteomes" id="UP001430953"/>
    </source>
</evidence>
<evidence type="ECO:0000256" key="1">
    <source>
        <dbReference type="SAM" id="MobiDB-lite"/>
    </source>
</evidence>
<feature type="compositionally biased region" description="Acidic residues" evidence="1">
    <location>
        <begin position="66"/>
        <end position="82"/>
    </location>
</feature>
<dbReference type="Proteomes" id="UP001430953">
    <property type="component" value="Unassembled WGS sequence"/>
</dbReference>
<feature type="region of interest" description="Disordered" evidence="1">
    <location>
        <begin position="1"/>
        <end position="24"/>
    </location>
</feature>
<proteinExistence type="predicted"/>
<dbReference type="EMBL" id="JADYXP020000009">
    <property type="protein sequence ID" value="KAL0116971.1"/>
    <property type="molecule type" value="Genomic_DNA"/>
</dbReference>
<gene>
    <name evidence="2" type="ORF">PUN28_010086</name>
</gene>
<evidence type="ECO:0000313" key="2">
    <source>
        <dbReference type="EMBL" id="KAL0116971.1"/>
    </source>
</evidence>
<name>A0AAW2FS07_9HYME</name>
<dbReference type="AlphaFoldDB" id="A0AAW2FS07"/>
<sequence length="116" mass="13798">MKTLSLPLGRERFASQGRRRDRWGVRSYQQIGRTGLRVVQRKQRKRDNGGYLLETRRRGWWKQSEEDNDDDNDEDDEEDEEDYRPASLCQPEKTGTRSTLELPSRQHVVGYIRCLN</sequence>
<accession>A0AAW2FS07</accession>
<keyword evidence="3" id="KW-1185">Reference proteome</keyword>
<reference evidence="2 3" key="1">
    <citation type="submission" date="2023-03" db="EMBL/GenBank/DDBJ databases">
        <title>High recombination rates correlate with genetic variation in Cardiocondyla obscurior ants.</title>
        <authorList>
            <person name="Errbii M."/>
        </authorList>
    </citation>
    <scope>NUCLEOTIDE SEQUENCE [LARGE SCALE GENOMIC DNA]</scope>
    <source>
        <strain evidence="2">Alpha-2009</strain>
        <tissue evidence="2">Whole body</tissue>
    </source>
</reference>
<comment type="caution">
    <text evidence="2">The sequence shown here is derived from an EMBL/GenBank/DDBJ whole genome shotgun (WGS) entry which is preliminary data.</text>
</comment>